<organism evidence="1 2">
    <name type="scientific">Bifidobacterium breve</name>
    <dbReference type="NCBI Taxonomy" id="1685"/>
    <lineage>
        <taxon>Bacteria</taxon>
        <taxon>Bacillati</taxon>
        <taxon>Actinomycetota</taxon>
        <taxon>Actinomycetes</taxon>
        <taxon>Bifidobacteriales</taxon>
        <taxon>Bifidobacteriaceae</taxon>
        <taxon>Bifidobacterium</taxon>
    </lineage>
</organism>
<name>A0AAX3NG74_BIFBR</name>
<dbReference type="AlphaFoldDB" id="A0AAX3NG74"/>
<sequence>MNEQSPELQKAPYKHYDELNLFETRIDISMSMGLLDDVLTVRDEQGNCPIVVALGEEKLYFLVERVKAIGGCANILIKMGDQVTMIASEHFNGGTSDAEDLSDISEWENGDTTIAMFVTYLRTKPNGVIMPRSLPKGPETKMLLGEKPVSMESIPALV</sequence>
<proteinExistence type="predicted"/>
<evidence type="ECO:0000313" key="1">
    <source>
        <dbReference type="EMBL" id="WEB54092.1"/>
    </source>
</evidence>
<dbReference type="Proteomes" id="UP001219009">
    <property type="component" value="Chromosome"/>
</dbReference>
<reference evidence="1" key="1">
    <citation type="submission" date="2023-02" db="EMBL/GenBank/DDBJ databases">
        <authorList>
            <person name="Whidbey C."/>
        </authorList>
    </citation>
    <scope>NUCLEOTIDE SEQUENCE</scope>
    <source>
        <strain evidence="1">VSI11</strain>
    </source>
</reference>
<dbReference type="RefSeq" id="WP_131221589.1">
    <property type="nucleotide sequence ID" value="NZ_CABFNK010000008.1"/>
</dbReference>
<evidence type="ECO:0000313" key="2">
    <source>
        <dbReference type="Proteomes" id="UP001219009"/>
    </source>
</evidence>
<accession>A0AAX3NG74</accession>
<dbReference type="EMBL" id="CP118083">
    <property type="protein sequence ID" value="WEB54092.1"/>
    <property type="molecule type" value="Genomic_DNA"/>
</dbReference>
<protein>
    <submittedName>
        <fullName evidence="1">Uncharacterized protein</fullName>
    </submittedName>
</protein>
<gene>
    <name evidence="1" type="ORF">PUW55_07720</name>
</gene>